<protein>
    <recommendedName>
        <fullName evidence="9">U4/U6.U5 small nuclear ribonucleoprotein 27kDa protein domain-containing protein</fullName>
    </recommendedName>
</protein>
<name>A0A8K0KZ43_9PEZI</name>
<feature type="compositionally biased region" description="Gly residues" evidence="8">
    <location>
        <begin position="104"/>
        <end position="117"/>
    </location>
</feature>
<dbReference type="GO" id="GO:0008380">
    <property type="term" value="P:RNA splicing"/>
    <property type="evidence" value="ECO:0007669"/>
    <property type="project" value="UniProtKB-KW"/>
</dbReference>
<dbReference type="EMBL" id="JAESVG020000007">
    <property type="protein sequence ID" value="KAG8626172.1"/>
    <property type="molecule type" value="Genomic_DNA"/>
</dbReference>
<dbReference type="OrthoDB" id="21368at2759"/>
<evidence type="ECO:0000256" key="2">
    <source>
        <dbReference type="ARBA" id="ARBA00004123"/>
    </source>
</evidence>
<evidence type="ECO:0000256" key="3">
    <source>
        <dbReference type="ARBA" id="ARBA00008218"/>
    </source>
</evidence>
<evidence type="ECO:0000256" key="1">
    <source>
        <dbReference type="ARBA" id="ARBA00003632"/>
    </source>
</evidence>
<dbReference type="InterPro" id="IPR013957">
    <property type="entry name" value="SNRNP27"/>
</dbReference>
<feature type="domain" description="U4/U6.U5 small nuclear ribonucleoprotein 27kDa protein" evidence="9">
    <location>
        <begin position="165"/>
        <end position="217"/>
    </location>
</feature>
<dbReference type="GO" id="GO:0006397">
    <property type="term" value="P:mRNA processing"/>
    <property type="evidence" value="ECO:0007669"/>
    <property type="project" value="UniProtKB-KW"/>
</dbReference>
<keyword evidence="5" id="KW-0507">mRNA processing</keyword>
<feature type="compositionally biased region" description="Basic and acidic residues" evidence="8">
    <location>
        <begin position="120"/>
        <end position="144"/>
    </location>
</feature>
<feature type="compositionally biased region" description="Polar residues" evidence="8">
    <location>
        <begin position="181"/>
        <end position="190"/>
    </location>
</feature>
<feature type="compositionally biased region" description="Basic and acidic residues" evidence="8">
    <location>
        <begin position="1"/>
        <end position="35"/>
    </location>
</feature>
<evidence type="ECO:0000259" key="9">
    <source>
        <dbReference type="Pfam" id="PF08648"/>
    </source>
</evidence>
<evidence type="ECO:0000313" key="11">
    <source>
        <dbReference type="Proteomes" id="UP000809789"/>
    </source>
</evidence>
<organism evidence="10 11">
    <name type="scientific">Elsinoe batatas</name>
    <dbReference type="NCBI Taxonomy" id="2601811"/>
    <lineage>
        <taxon>Eukaryota</taxon>
        <taxon>Fungi</taxon>
        <taxon>Dikarya</taxon>
        <taxon>Ascomycota</taxon>
        <taxon>Pezizomycotina</taxon>
        <taxon>Dothideomycetes</taxon>
        <taxon>Dothideomycetidae</taxon>
        <taxon>Myriangiales</taxon>
        <taxon>Elsinoaceae</taxon>
        <taxon>Elsinoe</taxon>
    </lineage>
</organism>
<dbReference type="GO" id="GO:0071011">
    <property type="term" value="C:precatalytic spliceosome"/>
    <property type="evidence" value="ECO:0007669"/>
    <property type="project" value="TreeGrafter"/>
</dbReference>
<comment type="subunit">
    <text evidence="4">Part of a tri-snRNP complex.</text>
</comment>
<keyword evidence="11" id="KW-1185">Reference proteome</keyword>
<evidence type="ECO:0000256" key="6">
    <source>
        <dbReference type="ARBA" id="ARBA00023187"/>
    </source>
</evidence>
<feature type="region of interest" description="Disordered" evidence="8">
    <location>
        <begin position="1"/>
        <end position="147"/>
    </location>
</feature>
<keyword evidence="6" id="KW-0508">mRNA splicing</keyword>
<dbReference type="PANTHER" id="PTHR31077">
    <property type="entry name" value="U4/U6.U5 SMALL NUCLEAR RIBONUCLEOPROTEIN 27 KDA PROTEIN"/>
    <property type="match status" value="1"/>
</dbReference>
<accession>A0A8K0KZ43</accession>
<feature type="region of interest" description="Disordered" evidence="8">
    <location>
        <begin position="177"/>
        <end position="199"/>
    </location>
</feature>
<keyword evidence="7" id="KW-0539">Nucleus</keyword>
<comment type="similarity">
    <text evidence="3">Belongs to the SNUT3 family.</text>
</comment>
<evidence type="ECO:0000256" key="8">
    <source>
        <dbReference type="SAM" id="MobiDB-lite"/>
    </source>
</evidence>
<evidence type="ECO:0000256" key="4">
    <source>
        <dbReference type="ARBA" id="ARBA00011825"/>
    </source>
</evidence>
<evidence type="ECO:0000256" key="7">
    <source>
        <dbReference type="ARBA" id="ARBA00023242"/>
    </source>
</evidence>
<gene>
    <name evidence="10" type="ORF">KVT40_006573</name>
</gene>
<comment type="caution">
    <text evidence="10">The sequence shown here is derived from an EMBL/GenBank/DDBJ whole genome shotgun (WGS) entry which is preliminary data.</text>
</comment>
<evidence type="ECO:0000313" key="10">
    <source>
        <dbReference type="EMBL" id="KAG8626172.1"/>
    </source>
</evidence>
<dbReference type="Pfam" id="PF08648">
    <property type="entry name" value="SNRNP27"/>
    <property type="match status" value="1"/>
</dbReference>
<dbReference type="Proteomes" id="UP000809789">
    <property type="component" value="Unassembled WGS sequence"/>
</dbReference>
<evidence type="ECO:0000256" key="5">
    <source>
        <dbReference type="ARBA" id="ARBA00022664"/>
    </source>
</evidence>
<proteinExistence type="inferred from homology"/>
<comment type="subcellular location">
    <subcellularLocation>
        <location evidence="2">Nucleus</location>
    </subcellularLocation>
</comment>
<comment type="function">
    <text evidence="1">May play a role in mRNA splicing.</text>
</comment>
<sequence length="220" mass="25078">MAPSHEEGYPADRHDDRSRNKGGRYDDFGYSERRGSRGSNGVIEEGGSYEQKRGQKRKSYDQRGSDDRSKRQRTRSISPDTAAQRRNGAPRQREPPKGPRGYQNGAGGHRGNYGGQSGPRRNDRGDMDIDQRRAKEKPKDEHPIHRVTAAWIPDIQIEEDDELLQEVKATMGFAGFKSSKNRQVPGNNKNHGVKKEKQTRYRQYMNRVGGFNRPLSPSRE</sequence>
<reference evidence="10" key="1">
    <citation type="submission" date="2021-07" db="EMBL/GenBank/DDBJ databases">
        <title>Elsinoe batatas strain:CRI-CJ2 Genome sequencing and assembly.</title>
        <authorList>
            <person name="Huang L."/>
        </authorList>
    </citation>
    <scope>NUCLEOTIDE SEQUENCE</scope>
    <source>
        <strain evidence="10">CRI-CJ2</strain>
    </source>
</reference>
<dbReference type="AlphaFoldDB" id="A0A8K0KZ43"/>
<dbReference type="PANTHER" id="PTHR31077:SF1">
    <property type="entry name" value="U4_U6.U5 SMALL NUCLEAR RIBONUCLEOPROTEIN 27 KDA PROTEIN"/>
    <property type="match status" value="1"/>
</dbReference>
<feature type="compositionally biased region" description="Basic and acidic residues" evidence="8">
    <location>
        <begin position="50"/>
        <end position="69"/>
    </location>
</feature>